<reference evidence="2" key="1">
    <citation type="submission" date="2016-10" db="EMBL/GenBank/DDBJ databases">
        <authorList>
            <person name="Varghese N."/>
            <person name="Submissions S."/>
        </authorList>
    </citation>
    <scope>NUCLEOTIDE SEQUENCE [LARGE SCALE GENOMIC DNA]</scope>
    <source>
        <strain evidence="2">EPL6</strain>
    </source>
</reference>
<dbReference type="RefSeq" id="WP_091568797.1">
    <property type="nucleotide sequence ID" value="NZ_FNHP01000004.1"/>
</dbReference>
<protein>
    <recommendedName>
        <fullName evidence="3">S-layer protein</fullName>
    </recommendedName>
</protein>
<dbReference type="EMBL" id="FNHP01000004">
    <property type="protein sequence ID" value="SDM30253.1"/>
    <property type="molecule type" value="Genomic_DNA"/>
</dbReference>
<evidence type="ECO:0000313" key="2">
    <source>
        <dbReference type="Proteomes" id="UP000198552"/>
    </source>
</evidence>
<dbReference type="OrthoDB" id="480426at2"/>
<sequence>MAQTIFGTDYSVAALNRAFNNTSPAYAVFQSQKGSAGTTQEQNLAFAEQFGAQYANVSDADLATQVLTNLGVLPSTNEDVLALQEELTDYFGIVSQGLGADARGVVVLQLATILSGLENATGDQAVYAEAAKLWNKEVENAFVYSSNPANTTPQQGDDGSGTTTLTRFTDVLTGETFTGYLDYNQYTGVDEQTLTTGDRLTGTDGENDTLFAQLLSGTTRPTLNGVEIVSIDAKGATPTLDLSDANGVKTVANVNSSETSTLAFQGLKNLVDVQIRNTNSNTTVAFNASVTAGVADALNLLVNGAGVKAKAANFTVAGVEELNITTEGAASVLGNVATGNNLTSVTITGDQNLAVGTKAAGTGFLSNAIATVDASEATGDLFLNVAASAARTQTVTTGTGDDVVVTGDLNAVDKFDLGEGNDRLVLTTVSTNEAAKLLGVEEVEARVAGTNLNLTNAADVTLLAVAETAGFGNVTAVKSGTTVAFEGKGQDNAVSNSAVTFGGVKFNLANATGSSDVIDFTFNNGGIALGADSTVTIGALTNTGNNVETINLDFSDVVASNLVTVQDINVGSSLKTLTVSSDSKVTLQNVNDLTKLTSVDATEVKGAFTATFGALADAANATVKLGGSGANQLTVDKAQNLGGAAATSNTLLTVDASAGTGVQTVNVTNNDTNTTAPATNAALVAKAGVAVTGGAGADVINVNTVADAVSTIRGGAGADKINLTGVGTDVLVYALGDTGSTAAGADVVTGFTTAQDKIDLRSFGFDSNLFTNIATTGTTTGATTDFTVGGVQYAVNAVSAAGSTTVYIDTNGDSRLGDGDLVIFLSGTAAVAAGDFMFV</sequence>
<dbReference type="Proteomes" id="UP000198552">
    <property type="component" value="Unassembled WGS sequence"/>
</dbReference>
<organism evidence="1 2">
    <name type="scientific">Oryzisolibacter propanilivorax</name>
    <dbReference type="NCBI Taxonomy" id="1527607"/>
    <lineage>
        <taxon>Bacteria</taxon>
        <taxon>Pseudomonadati</taxon>
        <taxon>Pseudomonadota</taxon>
        <taxon>Betaproteobacteria</taxon>
        <taxon>Burkholderiales</taxon>
        <taxon>Comamonadaceae</taxon>
        <taxon>Oryzisolibacter</taxon>
    </lineage>
</organism>
<accession>A0A1G9S421</accession>
<dbReference type="PRINTS" id="PR00313">
    <property type="entry name" value="CABNDNGRPT"/>
</dbReference>
<proteinExistence type="predicted"/>
<dbReference type="Gene3D" id="2.150.10.10">
    <property type="entry name" value="Serralysin-like metalloprotease, C-terminal"/>
    <property type="match status" value="1"/>
</dbReference>
<dbReference type="AlphaFoldDB" id="A0A1G9S421"/>
<gene>
    <name evidence="1" type="ORF">SAMN05428957_10494</name>
</gene>
<dbReference type="InterPro" id="IPR011049">
    <property type="entry name" value="Serralysin-like_metalloprot_C"/>
</dbReference>
<name>A0A1G9S421_9BURK</name>
<evidence type="ECO:0008006" key="3">
    <source>
        <dbReference type="Google" id="ProtNLM"/>
    </source>
</evidence>
<dbReference type="STRING" id="1527607.SAMN05428957_10494"/>
<evidence type="ECO:0000313" key="1">
    <source>
        <dbReference type="EMBL" id="SDM30253.1"/>
    </source>
</evidence>
<keyword evidence="2" id="KW-1185">Reference proteome</keyword>